<evidence type="ECO:0000256" key="1">
    <source>
        <dbReference type="ARBA" id="ARBA00022723"/>
    </source>
</evidence>
<dbReference type="InterPro" id="IPR051335">
    <property type="entry name" value="Alanyl-tRNA_Editing_Enzymes"/>
</dbReference>
<dbReference type="InterPro" id="IPR018163">
    <property type="entry name" value="Thr/Ala-tRNA-synth_IIc_edit"/>
</dbReference>
<dbReference type="Proteomes" id="UP000177039">
    <property type="component" value="Unassembled WGS sequence"/>
</dbReference>
<dbReference type="AlphaFoldDB" id="A0A1F5H2Z5"/>
<keyword evidence="2" id="KW-0862">Zinc</keyword>
<dbReference type="GO" id="GO:0005524">
    <property type="term" value="F:ATP binding"/>
    <property type="evidence" value="ECO:0007669"/>
    <property type="project" value="InterPro"/>
</dbReference>
<protein>
    <recommendedName>
        <fullName evidence="3">Alanyl-tRNA synthetase class IIc N-terminal domain-containing protein</fullName>
    </recommendedName>
</protein>
<proteinExistence type="predicted"/>
<dbReference type="Pfam" id="PF01411">
    <property type="entry name" value="tRNA-synt_2c"/>
    <property type="match status" value="1"/>
</dbReference>
<organism evidence="4 5">
    <name type="scientific">Candidatus Curtissbacteria bacterium RIFCSPLOWO2_01_FULL_42_50</name>
    <dbReference type="NCBI Taxonomy" id="1797730"/>
    <lineage>
        <taxon>Bacteria</taxon>
        <taxon>Candidatus Curtissiibacteriota</taxon>
    </lineage>
</organism>
<gene>
    <name evidence="4" type="ORF">A3B54_04355</name>
</gene>
<sequence length="133" mass="14881">MFDMKTKPLYYEDAYLRGIDSKVLSIEPKGSLTNIVLDQTIFYPEGGGQPSDRGKLGAISVEFVRLSNDEITHQAKGTLKVGKTVHAVLDWHWRYKHMKLHSAGHLLHDVISGMFTSLRPLGASHGKESLYSL</sequence>
<name>A0A1F5H2Z5_9BACT</name>
<evidence type="ECO:0000313" key="5">
    <source>
        <dbReference type="Proteomes" id="UP000177039"/>
    </source>
</evidence>
<feature type="domain" description="Alanyl-tRNA synthetase class IIc N-terminal" evidence="3">
    <location>
        <begin position="30"/>
        <end position="92"/>
    </location>
</feature>
<dbReference type="GO" id="GO:0046872">
    <property type="term" value="F:metal ion binding"/>
    <property type="evidence" value="ECO:0007669"/>
    <property type="project" value="UniProtKB-KW"/>
</dbReference>
<dbReference type="Gene3D" id="2.40.30.130">
    <property type="match status" value="1"/>
</dbReference>
<dbReference type="PANTHER" id="PTHR43462:SF1">
    <property type="entry name" value="ALANYL-TRNA EDITING PROTEIN AARSD1"/>
    <property type="match status" value="1"/>
</dbReference>
<accession>A0A1F5H2Z5</accession>
<dbReference type="InterPro" id="IPR009000">
    <property type="entry name" value="Transl_B-barrel_sf"/>
</dbReference>
<reference evidence="4 5" key="1">
    <citation type="journal article" date="2016" name="Nat. Commun.">
        <title>Thousands of microbial genomes shed light on interconnected biogeochemical processes in an aquifer system.</title>
        <authorList>
            <person name="Anantharaman K."/>
            <person name="Brown C.T."/>
            <person name="Hug L.A."/>
            <person name="Sharon I."/>
            <person name="Castelle C.J."/>
            <person name="Probst A.J."/>
            <person name="Thomas B.C."/>
            <person name="Singh A."/>
            <person name="Wilkins M.J."/>
            <person name="Karaoz U."/>
            <person name="Brodie E.L."/>
            <person name="Williams K.H."/>
            <person name="Hubbard S.S."/>
            <person name="Banfield J.F."/>
        </authorList>
    </citation>
    <scope>NUCLEOTIDE SEQUENCE [LARGE SCALE GENOMIC DNA]</scope>
</reference>
<dbReference type="SUPFAM" id="SSF55186">
    <property type="entry name" value="ThrRS/AlaRS common domain"/>
    <property type="match status" value="1"/>
</dbReference>
<dbReference type="GO" id="GO:0006419">
    <property type="term" value="P:alanyl-tRNA aminoacylation"/>
    <property type="evidence" value="ECO:0007669"/>
    <property type="project" value="InterPro"/>
</dbReference>
<dbReference type="EMBL" id="MFBT01000036">
    <property type="protein sequence ID" value="OGD98468.1"/>
    <property type="molecule type" value="Genomic_DNA"/>
</dbReference>
<dbReference type="GO" id="GO:0002161">
    <property type="term" value="F:aminoacyl-tRNA deacylase activity"/>
    <property type="evidence" value="ECO:0007669"/>
    <property type="project" value="UniProtKB-ARBA"/>
</dbReference>
<evidence type="ECO:0000313" key="4">
    <source>
        <dbReference type="EMBL" id="OGD98468.1"/>
    </source>
</evidence>
<evidence type="ECO:0000256" key="2">
    <source>
        <dbReference type="ARBA" id="ARBA00022833"/>
    </source>
</evidence>
<evidence type="ECO:0000259" key="3">
    <source>
        <dbReference type="Pfam" id="PF01411"/>
    </source>
</evidence>
<dbReference type="PANTHER" id="PTHR43462">
    <property type="entry name" value="ALANYL-TRNA EDITING PROTEIN"/>
    <property type="match status" value="1"/>
</dbReference>
<comment type="caution">
    <text evidence="4">The sequence shown here is derived from an EMBL/GenBank/DDBJ whole genome shotgun (WGS) entry which is preliminary data.</text>
</comment>
<dbReference type="InterPro" id="IPR018164">
    <property type="entry name" value="Ala-tRNA-synth_IIc_N"/>
</dbReference>
<keyword evidence="1" id="KW-0479">Metal-binding</keyword>
<dbReference type="GO" id="GO:0004813">
    <property type="term" value="F:alanine-tRNA ligase activity"/>
    <property type="evidence" value="ECO:0007669"/>
    <property type="project" value="InterPro"/>
</dbReference>
<dbReference type="SUPFAM" id="SSF50447">
    <property type="entry name" value="Translation proteins"/>
    <property type="match status" value="1"/>
</dbReference>